<name>A0A975BG28_9BACT</name>
<accession>A0A975BG28</accession>
<evidence type="ECO:0000313" key="2">
    <source>
        <dbReference type="Proteomes" id="UP000663722"/>
    </source>
</evidence>
<dbReference type="EMBL" id="CP061800">
    <property type="protein sequence ID" value="QTA84549.1"/>
    <property type="molecule type" value="Genomic_DNA"/>
</dbReference>
<dbReference type="AlphaFoldDB" id="A0A975BG28"/>
<dbReference type="KEGG" id="dmm:dnm_005460"/>
<reference evidence="1" key="1">
    <citation type="journal article" date="2021" name="Microb. Physiol.">
        <title>Proteogenomic Insights into the Physiology of Marine, Sulfate-Reducing, Filamentous Desulfonema limicola and Desulfonema magnum.</title>
        <authorList>
            <person name="Schnaars V."/>
            <person name="Wohlbrand L."/>
            <person name="Scheve S."/>
            <person name="Hinrichs C."/>
            <person name="Reinhardt R."/>
            <person name="Rabus R."/>
        </authorList>
    </citation>
    <scope>NUCLEOTIDE SEQUENCE</scope>
    <source>
        <strain evidence="1">4be13</strain>
    </source>
</reference>
<dbReference type="Proteomes" id="UP000663722">
    <property type="component" value="Chromosome"/>
</dbReference>
<protein>
    <submittedName>
        <fullName evidence="1">Uncharacterized protein</fullName>
    </submittedName>
</protein>
<organism evidence="1 2">
    <name type="scientific">Desulfonema magnum</name>
    <dbReference type="NCBI Taxonomy" id="45655"/>
    <lineage>
        <taxon>Bacteria</taxon>
        <taxon>Pseudomonadati</taxon>
        <taxon>Thermodesulfobacteriota</taxon>
        <taxon>Desulfobacteria</taxon>
        <taxon>Desulfobacterales</taxon>
        <taxon>Desulfococcaceae</taxon>
        <taxon>Desulfonema</taxon>
    </lineage>
</organism>
<evidence type="ECO:0000313" key="1">
    <source>
        <dbReference type="EMBL" id="QTA84549.1"/>
    </source>
</evidence>
<proteinExistence type="predicted"/>
<sequence length="58" mass="7002">MQNKSDFSDEKNILLKATDFTVKIHFEKPGFLSENNFHNRGRKTRLFRERLFKKKITT</sequence>
<gene>
    <name evidence="1" type="ORF">dnm_005460</name>
</gene>
<keyword evidence="2" id="KW-1185">Reference proteome</keyword>